<evidence type="ECO:0000259" key="2">
    <source>
        <dbReference type="Pfam" id="PF17408"/>
    </source>
</evidence>
<evidence type="ECO:0000259" key="1">
    <source>
        <dbReference type="Pfam" id="PF05292"/>
    </source>
</evidence>
<dbReference type="PANTHER" id="PTHR28641:SF1">
    <property type="entry name" value="MALONYL-COA DECARBOXYLASE, MITOCHONDRIAL"/>
    <property type="match status" value="1"/>
</dbReference>
<proteinExistence type="predicted"/>
<dbReference type="InterPro" id="IPR038917">
    <property type="entry name" value="Malonyl_CoA_deC"/>
</dbReference>
<dbReference type="Gene3D" id="1.20.140.90">
    <property type="entry name" value="Malonyl-CoA decarboxylase, oligemerization domain"/>
    <property type="match status" value="1"/>
</dbReference>
<dbReference type="Gene3D" id="3.40.630.150">
    <property type="entry name" value="Malonyl-CoA decarboxylase, catalytic domain"/>
    <property type="match status" value="1"/>
</dbReference>
<evidence type="ECO:0000313" key="3">
    <source>
        <dbReference type="EMBL" id="KAL3765514.1"/>
    </source>
</evidence>
<dbReference type="AlphaFoldDB" id="A0ABD3MNC9"/>
<dbReference type="Pfam" id="PF17408">
    <property type="entry name" value="MCD_N"/>
    <property type="match status" value="1"/>
</dbReference>
<dbReference type="Pfam" id="PF05292">
    <property type="entry name" value="MCD"/>
    <property type="match status" value="1"/>
</dbReference>
<comment type="caution">
    <text evidence="3">The sequence shown here is derived from an EMBL/GenBank/DDBJ whole genome shotgun (WGS) entry which is preliminary data.</text>
</comment>
<gene>
    <name evidence="3" type="ORF">ACHAWO_011112</name>
</gene>
<dbReference type="InterPro" id="IPR007956">
    <property type="entry name" value="Malonyl_CoA_deC_C"/>
</dbReference>
<protein>
    <recommendedName>
        <fullName evidence="5">Malonyl-CoA decarboxylase</fullName>
    </recommendedName>
</protein>
<accession>A0ABD3MNC9</accession>
<sequence>MNTSRLFILLRRSVGPRVLSRSPIFITDNQQNQKCFSFLLCRSTLSSRSRNGFDVCNCKFSSSYSTRSASTSSYDNLCNLFQEIDHRLDLAERSYVNKSANDGHTEGSSYRNISTANLSSDFCRAYIALPHISVSSWRGGDSSVKNHFLDFLLKSKYGIDENGLASAINNSLHHHEQGDGGSERISYKTIQRIRQLCTPRYERIFQYILGSANQDLGVAFLVKLRQDIRDWLRLSSQRDQQSPQPDLSKLRAIERDIQTILTSLFRPGVLNLQQITYDKTPASIIEQIAFKEAVHPLQSLNDLRTRLGPGRRCYAFFHPALPNRPLVFVHVALLQSIPESMTDLQESTRKIVDGNHLESEATCATFYSITNSEPGLVGVDLGNHLIKSVVRVLKNEFVALDTFCTLSPIPNFRRWLQDKIERTTASDKFMDANLFTEGDLQKIENLLPSSDQAPLDSLLGYLKDPHWHNVSDETTAKLKPLLLKLAAYYLSIEKHHGRPLCPVAKFHIRNGAEMYRLNYLGDTTAKGVRSSCGIMINYRYSLEQLEENHVNYERTGEIIVRDGVSCWLSR</sequence>
<dbReference type="Proteomes" id="UP001530400">
    <property type="component" value="Unassembled WGS sequence"/>
</dbReference>
<dbReference type="PANTHER" id="PTHR28641">
    <property type="match status" value="1"/>
</dbReference>
<dbReference type="InterPro" id="IPR042303">
    <property type="entry name" value="Malonyl_CoA_deC_C_sf"/>
</dbReference>
<dbReference type="InterPro" id="IPR038351">
    <property type="entry name" value="MCD_N_sf"/>
</dbReference>
<organism evidence="3 4">
    <name type="scientific">Cyclotella atomus</name>
    <dbReference type="NCBI Taxonomy" id="382360"/>
    <lineage>
        <taxon>Eukaryota</taxon>
        <taxon>Sar</taxon>
        <taxon>Stramenopiles</taxon>
        <taxon>Ochrophyta</taxon>
        <taxon>Bacillariophyta</taxon>
        <taxon>Coscinodiscophyceae</taxon>
        <taxon>Thalassiosirophycidae</taxon>
        <taxon>Stephanodiscales</taxon>
        <taxon>Stephanodiscaceae</taxon>
        <taxon>Cyclotella</taxon>
    </lineage>
</organism>
<feature type="domain" description="Malonyl-CoA decarboxylase N-terminal" evidence="2">
    <location>
        <begin position="179"/>
        <end position="265"/>
    </location>
</feature>
<evidence type="ECO:0008006" key="5">
    <source>
        <dbReference type="Google" id="ProtNLM"/>
    </source>
</evidence>
<reference evidence="3 4" key="1">
    <citation type="submission" date="2024-10" db="EMBL/GenBank/DDBJ databases">
        <title>Updated reference genomes for cyclostephanoid diatoms.</title>
        <authorList>
            <person name="Roberts W.R."/>
            <person name="Alverson A.J."/>
        </authorList>
    </citation>
    <scope>NUCLEOTIDE SEQUENCE [LARGE SCALE GENOMIC DNA]</scope>
    <source>
        <strain evidence="3 4">AJA010-31</strain>
    </source>
</reference>
<keyword evidence="4" id="KW-1185">Reference proteome</keyword>
<dbReference type="InterPro" id="IPR035372">
    <property type="entry name" value="MCD_N"/>
</dbReference>
<feature type="domain" description="Malonyl-CoA decarboxylase C-terminal" evidence="1">
    <location>
        <begin position="268"/>
        <end position="540"/>
    </location>
</feature>
<evidence type="ECO:0000313" key="4">
    <source>
        <dbReference type="Proteomes" id="UP001530400"/>
    </source>
</evidence>
<name>A0ABD3MNC9_9STRA</name>
<dbReference type="EMBL" id="JALLPJ020001400">
    <property type="protein sequence ID" value="KAL3765514.1"/>
    <property type="molecule type" value="Genomic_DNA"/>
</dbReference>